<dbReference type="InterPro" id="IPR044824">
    <property type="entry name" value="MAIN-like"/>
</dbReference>
<feature type="domain" description="Aminotransferase-like plant mobile" evidence="1">
    <location>
        <begin position="2"/>
        <end position="79"/>
    </location>
</feature>
<sequence length="101" mass="11822">MDVARQYAWGAVALAFLYRALSKVVRHDHQHLSGSIILLLVMTCWTYEHFKLLHPIPKEKRARQLRSLRSASPREWYNTHNFGLVGRQKIDNARINDINIV</sequence>
<organism evidence="2 3">
    <name type="scientific">Amborella trichopoda</name>
    <dbReference type="NCBI Taxonomy" id="13333"/>
    <lineage>
        <taxon>Eukaryota</taxon>
        <taxon>Viridiplantae</taxon>
        <taxon>Streptophyta</taxon>
        <taxon>Embryophyta</taxon>
        <taxon>Tracheophyta</taxon>
        <taxon>Spermatophyta</taxon>
        <taxon>Magnoliopsida</taxon>
        <taxon>Amborellales</taxon>
        <taxon>Amborellaceae</taxon>
        <taxon>Amborella</taxon>
    </lineage>
</organism>
<evidence type="ECO:0000259" key="1">
    <source>
        <dbReference type="Pfam" id="PF10536"/>
    </source>
</evidence>
<dbReference type="Proteomes" id="UP000017836">
    <property type="component" value="Unassembled WGS sequence"/>
</dbReference>
<proteinExistence type="predicted"/>
<reference evidence="3" key="1">
    <citation type="journal article" date="2013" name="Science">
        <title>The Amborella genome and the evolution of flowering plants.</title>
        <authorList>
            <consortium name="Amborella Genome Project"/>
        </authorList>
    </citation>
    <scope>NUCLEOTIDE SEQUENCE [LARGE SCALE GENOMIC DNA]</scope>
</reference>
<gene>
    <name evidence="2" type="ORF">AMTR_s00023p00058900</name>
</gene>
<dbReference type="PANTHER" id="PTHR46033:SF1">
    <property type="entry name" value="PROTEIN MAIN-LIKE 2"/>
    <property type="match status" value="1"/>
</dbReference>
<dbReference type="Pfam" id="PF10536">
    <property type="entry name" value="PMD"/>
    <property type="match status" value="1"/>
</dbReference>
<name>W1NIE2_AMBTC</name>
<evidence type="ECO:0000313" key="3">
    <source>
        <dbReference type="Proteomes" id="UP000017836"/>
    </source>
</evidence>
<accession>W1NIE2</accession>
<dbReference type="Gramene" id="ERM95552">
    <property type="protein sequence ID" value="ERM95552"/>
    <property type="gene ID" value="AMTR_s00023p00058900"/>
</dbReference>
<dbReference type="InterPro" id="IPR019557">
    <property type="entry name" value="AminoTfrase-like_pln_mobile"/>
</dbReference>
<dbReference type="HOGENOM" id="CLU_2295458_0_0_1"/>
<dbReference type="PANTHER" id="PTHR46033">
    <property type="entry name" value="PROTEIN MAIN-LIKE 2"/>
    <property type="match status" value="1"/>
</dbReference>
<dbReference type="AlphaFoldDB" id="W1NIE2"/>
<keyword evidence="3" id="KW-1185">Reference proteome</keyword>
<dbReference type="GO" id="GO:0010073">
    <property type="term" value="P:meristem maintenance"/>
    <property type="evidence" value="ECO:0007669"/>
    <property type="project" value="InterPro"/>
</dbReference>
<evidence type="ECO:0000313" key="2">
    <source>
        <dbReference type="EMBL" id="ERM95552.1"/>
    </source>
</evidence>
<dbReference type="EMBL" id="KI397474">
    <property type="protein sequence ID" value="ERM95552.1"/>
    <property type="molecule type" value="Genomic_DNA"/>
</dbReference>
<protein>
    <recommendedName>
        <fullName evidence="1">Aminotransferase-like plant mobile domain-containing protein</fullName>
    </recommendedName>
</protein>